<dbReference type="EMBL" id="LNIX01000002">
    <property type="protein sequence ID" value="OXA59908.1"/>
    <property type="molecule type" value="Genomic_DNA"/>
</dbReference>
<evidence type="ECO:0008006" key="3">
    <source>
        <dbReference type="Google" id="ProtNLM"/>
    </source>
</evidence>
<dbReference type="AlphaFoldDB" id="A0A226ERR9"/>
<evidence type="ECO:0000313" key="2">
    <source>
        <dbReference type="Proteomes" id="UP000198287"/>
    </source>
</evidence>
<dbReference type="OrthoDB" id="5975021at2759"/>
<accession>A0A226ERR9</accession>
<reference evidence="1 2" key="1">
    <citation type="submission" date="2015-12" db="EMBL/GenBank/DDBJ databases">
        <title>The genome of Folsomia candida.</title>
        <authorList>
            <person name="Faddeeva A."/>
            <person name="Derks M.F."/>
            <person name="Anvar Y."/>
            <person name="Smit S."/>
            <person name="Van Straalen N."/>
            <person name="Roelofs D."/>
        </authorList>
    </citation>
    <scope>NUCLEOTIDE SEQUENCE [LARGE SCALE GENOMIC DNA]</scope>
    <source>
        <strain evidence="1 2">VU population</strain>
        <tissue evidence="1">Whole body</tissue>
    </source>
</reference>
<organism evidence="1 2">
    <name type="scientific">Folsomia candida</name>
    <name type="common">Springtail</name>
    <dbReference type="NCBI Taxonomy" id="158441"/>
    <lineage>
        <taxon>Eukaryota</taxon>
        <taxon>Metazoa</taxon>
        <taxon>Ecdysozoa</taxon>
        <taxon>Arthropoda</taxon>
        <taxon>Hexapoda</taxon>
        <taxon>Collembola</taxon>
        <taxon>Entomobryomorpha</taxon>
        <taxon>Isotomoidea</taxon>
        <taxon>Isotomidae</taxon>
        <taxon>Proisotominae</taxon>
        <taxon>Folsomia</taxon>
    </lineage>
</organism>
<sequence>MTRGPPTDDFMSTPVGRAFIAGMMDNDKKSFWIDCSINVERNTTKTKIQIKNFVANTRFSLIRRIFQSDLKKIEVTLGPRGRIKITKTDNVYENDLPLQPWSTTTPNFALSTIHQTTRVEFTESESVARINKNAKYGYLGPGTFWCRNSHCTNEQLMTSRNSVKWGPSDDQVIHLDRRFTCCSNDVVYLIYCQRCLDEGNWASYVGESNDLNFHQRMKNHIDTKNQRWKRKYPSIPELRQLIDRVLGRNGEDAIQDKDLRLKNVNVHFNFVHHKEDRRYLLIEGGFSSTIVRRENEKKWIRLCGNGQYNKSNGTGNLNVVL</sequence>
<comment type="caution">
    <text evidence="1">The sequence shown here is derived from an EMBL/GenBank/DDBJ whole genome shotgun (WGS) entry which is preliminary data.</text>
</comment>
<keyword evidence="2" id="KW-1185">Reference proteome</keyword>
<gene>
    <name evidence="1" type="ORF">Fcan01_05833</name>
</gene>
<protein>
    <recommendedName>
        <fullName evidence="3">GIY-YIG domain-containing protein</fullName>
    </recommendedName>
</protein>
<dbReference type="CDD" id="cd00719">
    <property type="entry name" value="GIY-YIG_SF"/>
    <property type="match status" value="1"/>
</dbReference>
<evidence type="ECO:0000313" key="1">
    <source>
        <dbReference type="EMBL" id="OXA59908.1"/>
    </source>
</evidence>
<dbReference type="Proteomes" id="UP000198287">
    <property type="component" value="Unassembled WGS sequence"/>
</dbReference>
<name>A0A226ERR9_FOLCA</name>
<proteinExistence type="predicted"/>